<accession>A0A9X9FWE3</accession>
<dbReference type="PANTHER" id="PTHR43201">
    <property type="entry name" value="ACYL-COA SYNTHETASE"/>
    <property type="match status" value="1"/>
</dbReference>
<name>A0A9X9FWE3_PSEMA</name>
<dbReference type="InterPro" id="IPR045851">
    <property type="entry name" value="AMP-bd_C_sf"/>
</dbReference>
<comment type="similarity">
    <text evidence="1">Belongs to the ATP-dependent AMP-binding enzyme family.</text>
</comment>
<dbReference type="SUPFAM" id="SSF56801">
    <property type="entry name" value="Acetyl-CoA synthetase-like"/>
    <property type="match status" value="1"/>
</dbReference>
<proteinExistence type="inferred from homology"/>
<dbReference type="GO" id="GO:0031956">
    <property type="term" value="F:medium-chain fatty acid-CoA ligase activity"/>
    <property type="evidence" value="ECO:0007669"/>
    <property type="project" value="TreeGrafter"/>
</dbReference>
<keyword evidence="2 5" id="KW-0436">Ligase</keyword>
<evidence type="ECO:0000259" key="3">
    <source>
        <dbReference type="Pfam" id="PF00501"/>
    </source>
</evidence>
<dbReference type="FunFam" id="3.30.300.30:FF:000008">
    <property type="entry name" value="2,3-dihydroxybenzoate-AMP ligase"/>
    <property type="match status" value="1"/>
</dbReference>
<protein>
    <submittedName>
        <fullName evidence="5">Long-chain fatty acid--CoA ligase</fullName>
    </submittedName>
</protein>
<evidence type="ECO:0000256" key="2">
    <source>
        <dbReference type="ARBA" id="ARBA00022598"/>
    </source>
</evidence>
<evidence type="ECO:0000259" key="4">
    <source>
        <dbReference type="Pfam" id="PF13193"/>
    </source>
</evidence>
<dbReference type="GO" id="GO:0006631">
    <property type="term" value="P:fatty acid metabolic process"/>
    <property type="evidence" value="ECO:0007669"/>
    <property type="project" value="TreeGrafter"/>
</dbReference>
<dbReference type="InterPro" id="IPR000873">
    <property type="entry name" value="AMP-dep_synth/lig_dom"/>
</dbReference>
<dbReference type="RefSeq" id="WP_074845589.1">
    <property type="nucleotide sequence ID" value="NZ_FNSU01000002.1"/>
</dbReference>
<dbReference type="Gene3D" id="3.30.300.30">
    <property type="match status" value="1"/>
</dbReference>
<dbReference type="Pfam" id="PF00501">
    <property type="entry name" value="AMP-binding"/>
    <property type="match status" value="1"/>
</dbReference>
<dbReference type="InterPro" id="IPR025110">
    <property type="entry name" value="AMP-bd_C"/>
</dbReference>
<dbReference type="EMBL" id="VFEQ01000014">
    <property type="protein sequence ID" value="TWR56172.1"/>
    <property type="molecule type" value="Genomic_DNA"/>
</dbReference>
<evidence type="ECO:0000313" key="6">
    <source>
        <dbReference type="Proteomes" id="UP000316123"/>
    </source>
</evidence>
<gene>
    <name evidence="5" type="ORF">FIV41_20505</name>
</gene>
<feature type="domain" description="AMP-dependent synthetase/ligase" evidence="3">
    <location>
        <begin position="32"/>
        <end position="392"/>
    </location>
</feature>
<organism evidence="5 6">
    <name type="scientific">Pseudomonas marginalis</name>
    <name type="common">Pseudomonas panacis</name>
    <dbReference type="NCBI Taxonomy" id="298"/>
    <lineage>
        <taxon>Bacteria</taxon>
        <taxon>Pseudomonadati</taxon>
        <taxon>Pseudomonadota</taxon>
        <taxon>Gammaproteobacteria</taxon>
        <taxon>Pseudomonadales</taxon>
        <taxon>Pseudomonadaceae</taxon>
        <taxon>Pseudomonas</taxon>
    </lineage>
</organism>
<reference evidence="5 6" key="1">
    <citation type="submission" date="2019-06" db="EMBL/GenBank/DDBJ databases">
        <title>Pseudomonas bimorpha sp. nov. isolated from bovine raw milk and skim milk concentrate.</title>
        <authorList>
            <person name="Hofmann K."/>
            <person name="Huptas C."/>
            <person name="Doll E."/>
            <person name="Scherer S."/>
            <person name="Wenning M."/>
        </authorList>
    </citation>
    <scope>NUCLEOTIDE SEQUENCE [LARGE SCALE GENOMIC DNA]</scope>
    <source>
        <strain evidence="5 6">DSM 13124</strain>
    </source>
</reference>
<sequence>MSSKVLARVDGAPLLRLEEMIWVGDIPALGALRYPERDALVFPDGNFRTTYSGLEQQTNAFVRLLRERGVLPGDRIAYLGRNNDLFFPVLFGAIRAGVVLVPINWRLAVPEIAYQLEDSRSRLLVCDTGMVEDARAAVAGLQVPPAFLLVDDQSPAGLRSLLCRPASVQPCPRNPEQIVVQMYTSGTTGNPKGVLISHQAFSIARHADLVSADWEDWVEGGVSLSPMPNFHIGGMCWVLMGLVRMATVVITCDPSPLNVLNLMRTYAVERCFLVATAMRAVVDELINSGGSVPPIKGLYYGAMVMSERLLRDTMGLFGCSFGQFFGMTELTGTATFLGPRDHDLLHPQRLKSLGRPLAGMSLEIRGTDRQVLGRGEHGEIWIKTPTLMSGYWQMPGKTQEAVVEGWYATGDGGYLDDEGFLHLTDRIKDMIVSGGENVYPAEVEEAFRQHPAVLDAAVVGLPDERWGEAVVAVIELRPDVQVETDELSTFIRARIAGYKCPKTIRFGSLPRTASGKVQRNKLRERIVSENPWD</sequence>
<dbReference type="Pfam" id="PF13193">
    <property type="entry name" value="AMP-binding_C"/>
    <property type="match status" value="1"/>
</dbReference>
<comment type="caution">
    <text evidence="5">The sequence shown here is derived from an EMBL/GenBank/DDBJ whole genome shotgun (WGS) entry which is preliminary data.</text>
</comment>
<dbReference type="PANTHER" id="PTHR43201:SF5">
    <property type="entry name" value="MEDIUM-CHAIN ACYL-COA LIGASE ACSF2, MITOCHONDRIAL"/>
    <property type="match status" value="1"/>
</dbReference>
<feature type="domain" description="AMP-binding enzyme C-terminal" evidence="4">
    <location>
        <begin position="442"/>
        <end position="516"/>
    </location>
</feature>
<evidence type="ECO:0000256" key="1">
    <source>
        <dbReference type="ARBA" id="ARBA00006432"/>
    </source>
</evidence>
<evidence type="ECO:0000313" key="5">
    <source>
        <dbReference type="EMBL" id="TWR56172.1"/>
    </source>
</evidence>
<dbReference type="Gene3D" id="3.40.50.12780">
    <property type="entry name" value="N-terminal domain of ligase-like"/>
    <property type="match status" value="1"/>
</dbReference>
<dbReference type="InterPro" id="IPR042099">
    <property type="entry name" value="ANL_N_sf"/>
</dbReference>
<dbReference type="OrthoDB" id="9803968at2"/>
<dbReference type="AlphaFoldDB" id="A0A9X9FWE3"/>
<dbReference type="Proteomes" id="UP000316123">
    <property type="component" value="Unassembled WGS sequence"/>
</dbReference>